<keyword evidence="6 10" id="KW-0328">Glycosyltransferase</keyword>
<dbReference type="InterPro" id="IPR023195">
    <property type="entry name" value="Nict_dMeBzImd_PRibTrfase_N"/>
</dbReference>
<dbReference type="OrthoDB" id="9781491at2"/>
<accession>B3QSI7</accession>
<dbReference type="PANTHER" id="PTHR43463">
    <property type="entry name" value="NICOTINATE-NUCLEOTIDE--DIMETHYLBENZIMIDAZOLE PHOSPHORIBOSYLTRANSFERASE"/>
    <property type="match status" value="1"/>
</dbReference>
<keyword evidence="5 10" id="KW-0169">Cobalamin biosynthesis</keyword>
<dbReference type="GO" id="GO:0008939">
    <property type="term" value="F:nicotinate-nucleotide-dimethylbenzimidazole phosphoribosyltransferase activity"/>
    <property type="evidence" value="ECO:0007669"/>
    <property type="project" value="UniProtKB-UniRule"/>
</dbReference>
<sequence length="362" mass="38643">MQKEVFSDLLKQAQHKLDRKTKPVGSLGKLETLAAQLAAIQGSLEPNIDKKRMLIFAASHGIAAEGVSAYPPEVTGQMVLNFLNGGAAINVLSRHGKMNLHVIDVGVDVDLSDSAKEASNFFSRRVTNGTKSFLREPAMTAEECEAALKAGYEQVQLAHEQQVRLLGIGEMGIGNTTAAAALFSALLNIHPEEIVGPGTGLNEAGVRHKALVIQKALDLHREKSGADPVAWLQHVGGLEIAAMTGVILEAYRLQMPVVVDGFIATSAAMVALQIEPAAKQICFFGHRSNEKAHRLVLEKLDANPVLDLEMRLGEGTGAALAMHLLDAAAKIMCEMATFDTAGVSDSEQDANKQARSASEKND</sequence>
<evidence type="ECO:0000256" key="7">
    <source>
        <dbReference type="ARBA" id="ARBA00022679"/>
    </source>
</evidence>
<evidence type="ECO:0000256" key="1">
    <source>
        <dbReference type="ARBA" id="ARBA00005049"/>
    </source>
</evidence>
<evidence type="ECO:0000256" key="4">
    <source>
        <dbReference type="ARBA" id="ARBA00015486"/>
    </source>
</evidence>
<reference evidence="11 12" key="1">
    <citation type="submission" date="2008-06" db="EMBL/GenBank/DDBJ databases">
        <title>Complete sequence of Chloroherpeton thalassium ATCC 35110.</title>
        <authorList>
            <consortium name="US DOE Joint Genome Institute"/>
            <person name="Lucas S."/>
            <person name="Copeland A."/>
            <person name="Lapidus A."/>
            <person name="Glavina del Rio T."/>
            <person name="Dalin E."/>
            <person name="Tice H."/>
            <person name="Bruce D."/>
            <person name="Goodwin L."/>
            <person name="Pitluck S."/>
            <person name="Schmutz J."/>
            <person name="Larimer F."/>
            <person name="Land M."/>
            <person name="Hauser L."/>
            <person name="Kyrpides N."/>
            <person name="Mikhailova N."/>
            <person name="Liu Z."/>
            <person name="Li T."/>
            <person name="Zhao F."/>
            <person name="Overmann J."/>
            <person name="Bryant D.A."/>
            <person name="Richardson P."/>
        </authorList>
    </citation>
    <scope>NUCLEOTIDE SEQUENCE [LARGE SCALE GENOMIC DNA]</scope>
    <source>
        <strain evidence="12">ATCC 35110 / GB-78</strain>
    </source>
</reference>
<evidence type="ECO:0000313" key="12">
    <source>
        <dbReference type="Proteomes" id="UP000001208"/>
    </source>
</evidence>
<evidence type="ECO:0000256" key="8">
    <source>
        <dbReference type="ARBA" id="ARBA00030686"/>
    </source>
</evidence>
<evidence type="ECO:0000256" key="6">
    <source>
        <dbReference type="ARBA" id="ARBA00022676"/>
    </source>
</evidence>
<dbReference type="NCBIfam" id="TIGR03160">
    <property type="entry name" value="cobT_DBIPRT"/>
    <property type="match status" value="1"/>
</dbReference>
<dbReference type="EC" id="2.4.2.21" evidence="3 10"/>
<comment type="similarity">
    <text evidence="2 10">Belongs to the CobT family.</text>
</comment>
<comment type="pathway">
    <text evidence="1 10">Nucleoside biosynthesis; alpha-ribazole biosynthesis; alpha-ribazole from 5,6-dimethylbenzimidazole: step 1/2.</text>
</comment>
<name>B3QSI7_CHLT3</name>
<evidence type="ECO:0000313" key="11">
    <source>
        <dbReference type="EMBL" id="ACF12578.1"/>
    </source>
</evidence>
<proteinExistence type="inferred from homology"/>
<evidence type="ECO:0000256" key="10">
    <source>
        <dbReference type="HAMAP-Rule" id="MF_00230"/>
    </source>
</evidence>
<dbReference type="RefSeq" id="WP_012498662.1">
    <property type="nucleotide sequence ID" value="NC_011026.1"/>
</dbReference>
<dbReference type="HOGENOM" id="CLU_002982_0_0_10"/>
<dbReference type="InterPro" id="IPR017846">
    <property type="entry name" value="Nict_dMeBzImd_PRibTrfase_bact"/>
</dbReference>
<dbReference type="HAMAP" id="MF_00230">
    <property type="entry name" value="CobT"/>
    <property type="match status" value="1"/>
</dbReference>
<dbReference type="InterPro" id="IPR036087">
    <property type="entry name" value="Nict_dMeBzImd_PRibTrfase_sf"/>
</dbReference>
<keyword evidence="12" id="KW-1185">Reference proteome</keyword>
<dbReference type="Gene3D" id="1.10.1610.10">
    <property type="match status" value="1"/>
</dbReference>
<dbReference type="Proteomes" id="UP000001208">
    <property type="component" value="Chromosome"/>
</dbReference>
<comment type="function">
    <text evidence="10">Catalyzes the synthesis of alpha-ribazole-5'-phosphate from nicotinate mononucleotide (NAMN) and 5,6-dimethylbenzimidazole (DMB).</text>
</comment>
<dbReference type="eggNOG" id="COG2038">
    <property type="taxonomic scope" value="Bacteria"/>
</dbReference>
<dbReference type="CDD" id="cd02439">
    <property type="entry name" value="DMB-PRT_CobT"/>
    <property type="match status" value="1"/>
</dbReference>
<dbReference type="NCBIfam" id="NF000996">
    <property type="entry name" value="PRK00105.1"/>
    <property type="match status" value="1"/>
</dbReference>
<dbReference type="InterPro" id="IPR003200">
    <property type="entry name" value="Nict_dMeBzImd_PRibTrfase"/>
</dbReference>
<dbReference type="Pfam" id="PF02277">
    <property type="entry name" value="DBI_PRT"/>
    <property type="match status" value="1"/>
</dbReference>
<gene>
    <name evidence="10" type="primary">cobT</name>
    <name evidence="11" type="ordered locus">Ctha_0107</name>
</gene>
<dbReference type="PANTHER" id="PTHR43463:SF1">
    <property type="entry name" value="NICOTINATE-NUCLEOTIDE--DIMETHYLBENZIMIDAZOLE PHOSPHORIBOSYLTRANSFERASE"/>
    <property type="match status" value="1"/>
</dbReference>
<dbReference type="KEGG" id="cts:Ctha_0107"/>
<dbReference type="Gene3D" id="3.40.50.10210">
    <property type="match status" value="1"/>
</dbReference>
<dbReference type="FunFam" id="3.40.50.10210:FF:000001">
    <property type="entry name" value="Nicotinate-nucleotide--dimethylbenzimidazole phosphoribosyltransferase"/>
    <property type="match status" value="1"/>
</dbReference>
<dbReference type="AlphaFoldDB" id="B3QSI7"/>
<comment type="catalytic activity">
    <reaction evidence="9 10">
        <text>5,6-dimethylbenzimidazole + nicotinate beta-D-ribonucleotide = alpha-ribazole 5'-phosphate + nicotinate + H(+)</text>
        <dbReference type="Rhea" id="RHEA:11196"/>
        <dbReference type="ChEBI" id="CHEBI:15378"/>
        <dbReference type="ChEBI" id="CHEBI:15890"/>
        <dbReference type="ChEBI" id="CHEBI:32544"/>
        <dbReference type="ChEBI" id="CHEBI:57502"/>
        <dbReference type="ChEBI" id="CHEBI:57918"/>
        <dbReference type="EC" id="2.4.2.21"/>
    </reaction>
</comment>
<protein>
    <recommendedName>
        <fullName evidence="4 10">Nicotinate-nucleotide--dimethylbenzimidazole phosphoribosyltransferase</fullName>
        <shortName evidence="10">NN:DBI PRT</shortName>
        <ecNumber evidence="3 10">2.4.2.21</ecNumber>
    </recommendedName>
    <alternativeName>
        <fullName evidence="8 10">N(1)-alpha-phosphoribosyltransferase</fullName>
    </alternativeName>
</protein>
<evidence type="ECO:0000256" key="3">
    <source>
        <dbReference type="ARBA" id="ARBA00011991"/>
    </source>
</evidence>
<dbReference type="SUPFAM" id="SSF52733">
    <property type="entry name" value="Nicotinate mononucleotide:5,6-dimethylbenzimidazole phosphoribosyltransferase (CobT)"/>
    <property type="match status" value="1"/>
</dbReference>
<dbReference type="UniPathway" id="UPA00061">
    <property type="reaction ID" value="UER00516"/>
</dbReference>
<organism evidence="11 12">
    <name type="scientific">Chloroherpeton thalassium (strain ATCC 35110 / GB-78)</name>
    <dbReference type="NCBI Taxonomy" id="517418"/>
    <lineage>
        <taxon>Bacteria</taxon>
        <taxon>Pseudomonadati</taxon>
        <taxon>Chlorobiota</taxon>
        <taxon>Chlorobiia</taxon>
        <taxon>Chlorobiales</taxon>
        <taxon>Chloroherpetonaceae</taxon>
        <taxon>Chloroherpeton</taxon>
    </lineage>
</organism>
<feature type="active site" description="Proton acceptor" evidence="10">
    <location>
        <position position="314"/>
    </location>
</feature>
<dbReference type="EMBL" id="CP001100">
    <property type="protein sequence ID" value="ACF12578.1"/>
    <property type="molecule type" value="Genomic_DNA"/>
</dbReference>
<dbReference type="STRING" id="517418.Ctha_0107"/>
<keyword evidence="7 10" id="KW-0808">Transferase</keyword>
<evidence type="ECO:0000256" key="9">
    <source>
        <dbReference type="ARBA" id="ARBA00047340"/>
    </source>
</evidence>
<evidence type="ECO:0000256" key="2">
    <source>
        <dbReference type="ARBA" id="ARBA00007110"/>
    </source>
</evidence>
<evidence type="ECO:0000256" key="5">
    <source>
        <dbReference type="ARBA" id="ARBA00022573"/>
    </source>
</evidence>
<dbReference type="GO" id="GO:0009236">
    <property type="term" value="P:cobalamin biosynthetic process"/>
    <property type="evidence" value="ECO:0007669"/>
    <property type="project" value="UniProtKB-UniRule"/>
</dbReference>